<dbReference type="Pfam" id="PF08240">
    <property type="entry name" value="ADH_N"/>
    <property type="match status" value="1"/>
</dbReference>
<evidence type="ECO:0000256" key="7">
    <source>
        <dbReference type="ARBA" id="ARBA00023027"/>
    </source>
</evidence>
<dbReference type="Proteomes" id="UP001234581">
    <property type="component" value="Unassembled WGS sequence"/>
</dbReference>
<dbReference type="EMBL" id="JARTCD010000120">
    <property type="protein sequence ID" value="KAJ8652086.1"/>
    <property type="molecule type" value="Genomic_DNA"/>
</dbReference>
<dbReference type="SMART" id="SM00829">
    <property type="entry name" value="PKS_ER"/>
    <property type="match status" value="1"/>
</dbReference>
<dbReference type="InterPro" id="IPR036291">
    <property type="entry name" value="NAD(P)-bd_dom_sf"/>
</dbReference>
<keyword evidence="6" id="KW-0560">Oxidoreductase</keyword>
<comment type="caution">
    <text evidence="13">The sequence shown here is derived from an EMBL/GenBank/DDBJ whole genome shotgun (WGS) entry which is preliminary data.</text>
</comment>
<evidence type="ECO:0000313" key="13">
    <source>
        <dbReference type="EMBL" id="KAJ8652086.1"/>
    </source>
</evidence>
<dbReference type="GO" id="GO:0050019">
    <property type="term" value="F:L-arabinitol 4-dehydrogenase activity"/>
    <property type="evidence" value="ECO:0007669"/>
    <property type="project" value="UniProtKB-EC"/>
</dbReference>
<dbReference type="InterPro" id="IPR045306">
    <property type="entry name" value="SDH-like"/>
</dbReference>
<dbReference type="GO" id="GO:0003939">
    <property type="term" value="F:L-iditol 2-dehydrogenase (NAD+) activity"/>
    <property type="evidence" value="ECO:0007669"/>
    <property type="project" value="TreeGrafter"/>
</dbReference>
<dbReference type="GeneID" id="83219691"/>
<comment type="cofactor">
    <cofactor evidence="1 11">
        <name>Zn(2+)</name>
        <dbReference type="ChEBI" id="CHEBI:29105"/>
    </cofactor>
</comment>
<dbReference type="Gene3D" id="3.40.50.720">
    <property type="entry name" value="NAD(P)-binding Rossmann-like Domain"/>
    <property type="match status" value="1"/>
</dbReference>
<protein>
    <recommendedName>
        <fullName evidence="9">L-arabinitol 4-dehydrogenase</fullName>
        <ecNumber evidence="8">1.1.1.12</ecNumber>
    </recommendedName>
</protein>
<comment type="catalytic activity">
    <reaction evidence="10">
        <text>L-arabinitol + NAD(+) = L-xylulose + NADH + H(+)</text>
        <dbReference type="Rhea" id="RHEA:16381"/>
        <dbReference type="ChEBI" id="CHEBI:15378"/>
        <dbReference type="ChEBI" id="CHEBI:17399"/>
        <dbReference type="ChEBI" id="CHEBI:18403"/>
        <dbReference type="ChEBI" id="CHEBI:57540"/>
        <dbReference type="ChEBI" id="CHEBI:57945"/>
        <dbReference type="EC" id="1.1.1.12"/>
    </reaction>
</comment>
<dbReference type="PANTHER" id="PTHR43161">
    <property type="entry name" value="SORBITOL DEHYDROGENASE"/>
    <property type="match status" value="1"/>
</dbReference>
<dbReference type="FunFam" id="3.40.50.720:FF:000068">
    <property type="entry name" value="Sorbitol dehydrogenase"/>
    <property type="match status" value="1"/>
</dbReference>
<dbReference type="AlphaFoldDB" id="A0AAD7XTC1"/>
<dbReference type="InterPro" id="IPR020843">
    <property type="entry name" value="ER"/>
</dbReference>
<reference evidence="13 14" key="1">
    <citation type="submission" date="2023-03" db="EMBL/GenBank/DDBJ databases">
        <title>Genome sequence of Lichtheimia ornata CBS 291.66.</title>
        <authorList>
            <person name="Mohabir J.T."/>
            <person name="Shea T.P."/>
            <person name="Kurbessoian T."/>
            <person name="Berby B."/>
            <person name="Fontaine J."/>
            <person name="Livny J."/>
            <person name="Gnirke A."/>
            <person name="Stajich J.E."/>
            <person name="Cuomo C.A."/>
        </authorList>
    </citation>
    <scope>NUCLEOTIDE SEQUENCE [LARGE SCALE GENOMIC DNA]</scope>
    <source>
        <strain evidence="13">CBS 291.66</strain>
    </source>
</reference>
<organism evidence="13 14">
    <name type="scientific">Lichtheimia ornata</name>
    <dbReference type="NCBI Taxonomy" id="688661"/>
    <lineage>
        <taxon>Eukaryota</taxon>
        <taxon>Fungi</taxon>
        <taxon>Fungi incertae sedis</taxon>
        <taxon>Mucoromycota</taxon>
        <taxon>Mucoromycotina</taxon>
        <taxon>Mucoromycetes</taxon>
        <taxon>Mucorales</taxon>
        <taxon>Lichtheimiaceae</taxon>
        <taxon>Lichtheimia</taxon>
    </lineage>
</organism>
<accession>A0AAD7XTC1</accession>
<evidence type="ECO:0000256" key="2">
    <source>
        <dbReference type="ARBA" id="ARBA00008072"/>
    </source>
</evidence>
<dbReference type="Pfam" id="PF00107">
    <property type="entry name" value="ADH_zinc_N"/>
    <property type="match status" value="1"/>
</dbReference>
<comment type="similarity">
    <text evidence="2 11">Belongs to the zinc-containing alcohol dehydrogenase family.</text>
</comment>
<keyword evidence="4 11" id="KW-0479">Metal-binding</keyword>
<dbReference type="InterPro" id="IPR002328">
    <property type="entry name" value="ADH_Zn_CS"/>
</dbReference>
<dbReference type="PROSITE" id="PS00059">
    <property type="entry name" value="ADH_ZINC"/>
    <property type="match status" value="1"/>
</dbReference>
<dbReference type="EC" id="1.1.1.12" evidence="8"/>
<evidence type="ECO:0000256" key="1">
    <source>
        <dbReference type="ARBA" id="ARBA00001947"/>
    </source>
</evidence>
<evidence type="ECO:0000256" key="10">
    <source>
        <dbReference type="ARBA" id="ARBA00049317"/>
    </source>
</evidence>
<evidence type="ECO:0000256" key="4">
    <source>
        <dbReference type="ARBA" id="ARBA00022723"/>
    </source>
</evidence>
<keyword evidence="14" id="KW-1185">Reference proteome</keyword>
<keyword evidence="5 11" id="KW-0862">Zinc</keyword>
<keyword evidence="7" id="KW-0520">NAD</keyword>
<evidence type="ECO:0000259" key="12">
    <source>
        <dbReference type="SMART" id="SM00829"/>
    </source>
</evidence>
<dbReference type="PANTHER" id="PTHR43161:SF12">
    <property type="entry name" value="L-ARABINITOL 4-DEHYDROGENASE"/>
    <property type="match status" value="1"/>
</dbReference>
<dbReference type="InterPro" id="IPR011032">
    <property type="entry name" value="GroES-like_sf"/>
</dbReference>
<evidence type="ECO:0000256" key="3">
    <source>
        <dbReference type="ARBA" id="ARBA00011881"/>
    </source>
</evidence>
<dbReference type="InterPro" id="IPR013149">
    <property type="entry name" value="ADH-like_C"/>
</dbReference>
<sequence>MAESQQQSNYGVLLNKPNDLQVVEIPVPTPKAGEAQVKVMATGICGSDVHLWKHGSIGIFSMTEPLLLGHESAGVVTAVGPGVTDLNVGDRVAIEAGIPCSRCDQCMQGRYHLCPDVVFKSTPPDDGLLAQYICHPARWLHKIPDSISYQEGALLEPLSVAISAIERVGVSFGRSLLITGCGPIGLMVLAVARAIGVSPIIVTDVQPSRLAYAERMGADYTYQVNPRLTDVDIARDIRALVDQEGGAGVDYSLECTGIESSFRAAIMATKDAGTCCLVGVGKNDQTLPVNNFAMREVDIKGLFRYHHTYPRAIALMASGKLDVKHLITHQYAFMDAVKAFETAADYSTGAIKVQIINE</sequence>
<evidence type="ECO:0000256" key="6">
    <source>
        <dbReference type="ARBA" id="ARBA00023002"/>
    </source>
</evidence>
<dbReference type="Gene3D" id="3.90.180.10">
    <property type="entry name" value="Medium-chain alcohol dehydrogenases, catalytic domain"/>
    <property type="match status" value="1"/>
</dbReference>
<dbReference type="GO" id="GO:0008270">
    <property type="term" value="F:zinc ion binding"/>
    <property type="evidence" value="ECO:0007669"/>
    <property type="project" value="InterPro"/>
</dbReference>
<evidence type="ECO:0000256" key="11">
    <source>
        <dbReference type="RuleBase" id="RU361277"/>
    </source>
</evidence>
<feature type="domain" description="Enoyl reductase (ER)" evidence="12">
    <location>
        <begin position="15"/>
        <end position="353"/>
    </location>
</feature>
<proteinExistence type="inferred from homology"/>
<dbReference type="CDD" id="cd05285">
    <property type="entry name" value="sorbitol_DH"/>
    <property type="match status" value="1"/>
</dbReference>
<evidence type="ECO:0000256" key="5">
    <source>
        <dbReference type="ARBA" id="ARBA00022833"/>
    </source>
</evidence>
<gene>
    <name evidence="13" type="ORF">O0I10_012317</name>
</gene>
<dbReference type="SUPFAM" id="SSF51735">
    <property type="entry name" value="NAD(P)-binding Rossmann-fold domains"/>
    <property type="match status" value="1"/>
</dbReference>
<comment type="subunit">
    <text evidence="3">Homotetramer.</text>
</comment>
<evidence type="ECO:0000313" key="14">
    <source>
        <dbReference type="Proteomes" id="UP001234581"/>
    </source>
</evidence>
<dbReference type="SUPFAM" id="SSF50129">
    <property type="entry name" value="GroES-like"/>
    <property type="match status" value="1"/>
</dbReference>
<name>A0AAD7XTC1_9FUNG</name>
<evidence type="ECO:0000256" key="8">
    <source>
        <dbReference type="ARBA" id="ARBA00038954"/>
    </source>
</evidence>
<evidence type="ECO:0000256" key="9">
    <source>
        <dbReference type="ARBA" id="ARBA00039783"/>
    </source>
</evidence>
<dbReference type="RefSeq" id="XP_058337000.1">
    <property type="nucleotide sequence ID" value="XM_058492250.1"/>
</dbReference>
<dbReference type="InterPro" id="IPR013154">
    <property type="entry name" value="ADH-like_N"/>
</dbReference>
<dbReference type="GO" id="GO:0006062">
    <property type="term" value="P:sorbitol catabolic process"/>
    <property type="evidence" value="ECO:0007669"/>
    <property type="project" value="TreeGrafter"/>
</dbReference>